<comment type="caution">
    <text evidence="1">The sequence shown here is derived from an EMBL/GenBank/DDBJ whole genome shotgun (WGS) entry which is preliminary data.</text>
</comment>
<evidence type="ECO:0000313" key="1">
    <source>
        <dbReference type="EMBL" id="CDG39362.1"/>
    </source>
</evidence>
<protein>
    <submittedName>
        <fullName evidence="1">Uncharacterized protein</fullName>
    </submittedName>
</protein>
<gene>
    <name evidence="1" type="ORF">ASAP_1317</name>
</gene>
<name>A0A060QKC3_9PROT</name>
<dbReference type="AlphaFoldDB" id="A0A060QKC3"/>
<dbReference type="Proteomes" id="UP000027583">
    <property type="component" value="Unassembled WGS sequence"/>
</dbReference>
<evidence type="ECO:0000313" key="2">
    <source>
        <dbReference type="Proteomes" id="UP000027583"/>
    </source>
</evidence>
<reference evidence="1 2" key="1">
    <citation type="journal article" date="2014" name="Genome Biol. Evol.">
        <title>Acetic acid bacteria genomes reveal functional traits for adaptation to life in insect guts.</title>
        <authorList>
            <person name="Chouaia B."/>
            <person name="Gaiarsa S."/>
            <person name="Crotti E."/>
            <person name="Comandatore F."/>
            <person name="Degli Esposti M."/>
            <person name="Ricci I."/>
            <person name="Alma A."/>
            <person name="Favia G."/>
            <person name="Bandi C."/>
            <person name="Daffonchio D."/>
        </authorList>
    </citation>
    <scope>NUCLEOTIDE SEQUENCE [LARGE SCALE GENOMIC DNA]</scope>
    <source>
        <strain evidence="1 2">SF2.1</strain>
    </source>
</reference>
<organism evidence="1 2">
    <name type="scientific">Asaia bogorensis</name>
    <dbReference type="NCBI Taxonomy" id="91915"/>
    <lineage>
        <taxon>Bacteria</taxon>
        <taxon>Pseudomonadati</taxon>
        <taxon>Pseudomonadota</taxon>
        <taxon>Alphaproteobacteria</taxon>
        <taxon>Acetobacterales</taxon>
        <taxon>Acetobacteraceae</taxon>
        <taxon>Asaia</taxon>
    </lineage>
</organism>
<accession>A0A060QKC3</accession>
<reference evidence="1 2" key="2">
    <citation type="journal article" date="2014" name="PLoS ONE">
        <title>Evolution of mitochondria reconstructed from the energy metabolism of living bacteria.</title>
        <authorList>
            <person name="Degli Esposti M."/>
            <person name="Chouaia B."/>
            <person name="Comandatore F."/>
            <person name="Crotti E."/>
            <person name="Sassera D."/>
            <person name="Lievens P.M."/>
            <person name="Daffonchio D."/>
            <person name="Bandi C."/>
        </authorList>
    </citation>
    <scope>NUCLEOTIDE SEQUENCE [LARGE SCALE GENOMIC DNA]</scope>
    <source>
        <strain evidence="1 2">SF2.1</strain>
    </source>
</reference>
<proteinExistence type="predicted"/>
<dbReference type="EMBL" id="CBLX010000009">
    <property type="protein sequence ID" value="CDG39362.1"/>
    <property type="molecule type" value="Genomic_DNA"/>
</dbReference>
<sequence>MDYRSLPTPETAYDTGMKKIMPLLTVFVMLSPTIALAESFTVTDDRAPIEVSEVSRLYIDGSLAATFRLDDKTPSLTKKIEIPLGRVNHDYALCGQITVINAEGRSETHQVSSQGTLHHPEGHHLLALGDENFTDFFLREPNDPEIAKHHPGHADICASPVS</sequence>